<dbReference type="InterPro" id="IPR051199">
    <property type="entry name" value="LPS_LOS_Heptosyltrfase"/>
</dbReference>
<name>A0A4R8IKL4_9GAMM</name>
<organism evidence="3 4">
    <name type="scientific">Thiohalophilus thiocyanatoxydans</name>
    <dbReference type="NCBI Taxonomy" id="381308"/>
    <lineage>
        <taxon>Bacteria</taxon>
        <taxon>Pseudomonadati</taxon>
        <taxon>Pseudomonadota</taxon>
        <taxon>Gammaproteobacteria</taxon>
        <taxon>Thiohalomonadales</taxon>
        <taxon>Thiohalophilaceae</taxon>
        <taxon>Thiohalophilus</taxon>
    </lineage>
</organism>
<dbReference type="OrthoDB" id="9797795at2"/>
<evidence type="ECO:0000256" key="1">
    <source>
        <dbReference type="ARBA" id="ARBA00022676"/>
    </source>
</evidence>
<evidence type="ECO:0000256" key="2">
    <source>
        <dbReference type="ARBA" id="ARBA00022679"/>
    </source>
</evidence>
<dbReference type="GO" id="GO:0005829">
    <property type="term" value="C:cytosol"/>
    <property type="evidence" value="ECO:0007669"/>
    <property type="project" value="TreeGrafter"/>
</dbReference>
<dbReference type="Pfam" id="PF01075">
    <property type="entry name" value="Glyco_transf_9"/>
    <property type="match status" value="1"/>
</dbReference>
<dbReference type="AlphaFoldDB" id="A0A4R8IKL4"/>
<dbReference type="Proteomes" id="UP000294914">
    <property type="component" value="Unassembled WGS sequence"/>
</dbReference>
<proteinExistence type="predicted"/>
<dbReference type="Gene3D" id="3.40.50.2000">
    <property type="entry name" value="Glycogen Phosphorylase B"/>
    <property type="match status" value="2"/>
</dbReference>
<keyword evidence="1" id="KW-0328">Glycosyltransferase</keyword>
<keyword evidence="2 3" id="KW-0808">Transferase</keyword>
<gene>
    <name evidence="3" type="ORF">EDC23_2353</name>
</gene>
<protein>
    <submittedName>
        <fullName evidence="3">ADP-heptose:LPS heptosyltransferase</fullName>
    </submittedName>
</protein>
<dbReference type="EMBL" id="SOQX01000007">
    <property type="protein sequence ID" value="TDX99569.1"/>
    <property type="molecule type" value="Genomic_DNA"/>
</dbReference>
<dbReference type="GO" id="GO:0008713">
    <property type="term" value="F:ADP-heptose-lipopolysaccharide heptosyltransferase activity"/>
    <property type="evidence" value="ECO:0007669"/>
    <property type="project" value="TreeGrafter"/>
</dbReference>
<sequence>MSRSRTRILIVRNDKLGDFMLSLPVFAALKSNFENCELHALVPSYTRDMAAMCPWIDQIVLDPGQSPGSGGLMRLSRELRRGEYDAVITLFSTTRIALATLLAGIPIRFAPATKIAQVFYNRRITQRRSRSLKPEYEYNLDLAYAFLNSLGIEHPTRPLPPYLIFPADELTALKNDFINTHNIPPESRLVFVHPGSGGSANNLSLESYASLIQQLSADSGLHFVLSAGPGEQAGMENVADLLQDVPHTRYISQQGLTAFARHIAIADLFIAGSTGPLHIAGALDVPTVGFYPRRRSSTALRWQTLNSDDKRLTFSPPDSAAEDDMAAIDITGTSKSIHTFIQALNNRQG</sequence>
<evidence type="ECO:0000313" key="3">
    <source>
        <dbReference type="EMBL" id="TDX99569.1"/>
    </source>
</evidence>
<reference evidence="3 4" key="1">
    <citation type="submission" date="2019-03" db="EMBL/GenBank/DDBJ databases">
        <title>Genomic Encyclopedia of Type Strains, Phase IV (KMG-IV): sequencing the most valuable type-strain genomes for metagenomic binning, comparative biology and taxonomic classification.</title>
        <authorList>
            <person name="Goeker M."/>
        </authorList>
    </citation>
    <scope>NUCLEOTIDE SEQUENCE [LARGE SCALE GENOMIC DNA]</scope>
    <source>
        <strain evidence="3 4">DSM 16326</strain>
    </source>
</reference>
<dbReference type="RefSeq" id="WP_134084747.1">
    <property type="nucleotide sequence ID" value="NZ_SOQX01000007.1"/>
</dbReference>
<evidence type="ECO:0000313" key="4">
    <source>
        <dbReference type="Proteomes" id="UP000294914"/>
    </source>
</evidence>
<dbReference type="GO" id="GO:0009244">
    <property type="term" value="P:lipopolysaccharide core region biosynthetic process"/>
    <property type="evidence" value="ECO:0007669"/>
    <property type="project" value="TreeGrafter"/>
</dbReference>
<accession>A0A4R8IKL4</accession>
<dbReference type="PANTHER" id="PTHR30160:SF15">
    <property type="entry name" value="GLYCOSYLTRANSFERASE HI_0523-RELATED"/>
    <property type="match status" value="1"/>
</dbReference>
<dbReference type="CDD" id="cd03789">
    <property type="entry name" value="GT9_LPS_heptosyltransferase"/>
    <property type="match status" value="1"/>
</dbReference>
<dbReference type="PANTHER" id="PTHR30160">
    <property type="entry name" value="TETRAACYLDISACCHARIDE 4'-KINASE-RELATED"/>
    <property type="match status" value="1"/>
</dbReference>
<dbReference type="InterPro" id="IPR002201">
    <property type="entry name" value="Glyco_trans_9"/>
</dbReference>
<comment type="caution">
    <text evidence="3">The sequence shown here is derived from an EMBL/GenBank/DDBJ whole genome shotgun (WGS) entry which is preliminary data.</text>
</comment>
<keyword evidence="4" id="KW-1185">Reference proteome</keyword>
<dbReference type="SUPFAM" id="SSF53756">
    <property type="entry name" value="UDP-Glycosyltransferase/glycogen phosphorylase"/>
    <property type="match status" value="1"/>
</dbReference>